<evidence type="ECO:0008006" key="4">
    <source>
        <dbReference type="Google" id="ProtNLM"/>
    </source>
</evidence>
<organism evidence="2 3">
    <name type="scientific">Lentzea albidocapillata subsp. violacea</name>
    <dbReference type="NCBI Taxonomy" id="128104"/>
    <lineage>
        <taxon>Bacteria</taxon>
        <taxon>Bacillati</taxon>
        <taxon>Actinomycetota</taxon>
        <taxon>Actinomycetes</taxon>
        <taxon>Pseudonocardiales</taxon>
        <taxon>Pseudonocardiaceae</taxon>
        <taxon>Lentzea</taxon>
    </lineage>
</organism>
<reference evidence="3" key="1">
    <citation type="submission" date="2016-10" db="EMBL/GenBank/DDBJ databases">
        <authorList>
            <person name="Varghese N."/>
            <person name="Submissions S."/>
        </authorList>
    </citation>
    <scope>NUCLEOTIDE SEQUENCE [LARGE SCALE GENOMIC DNA]</scope>
    <source>
        <strain evidence="3">DSM 44796</strain>
    </source>
</reference>
<feature type="region of interest" description="Disordered" evidence="1">
    <location>
        <begin position="1"/>
        <end position="25"/>
    </location>
</feature>
<evidence type="ECO:0000313" key="3">
    <source>
        <dbReference type="Proteomes" id="UP000199682"/>
    </source>
</evidence>
<protein>
    <recommendedName>
        <fullName evidence="4">DUF2357 domain-containing protein</fullName>
    </recommendedName>
</protein>
<evidence type="ECO:0000313" key="2">
    <source>
        <dbReference type="EMBL" id="SDM91977.1"/>
    </source>
</evidence>
<proteinExistence type="predicted"/>
<dbReference type="AlphaFoldDB" id="A0A1G9X5L6"/>
<name>A0A1G9X5L6_9PSEU</name>
<sequence>MVGVDHQLDTSSAAGTPVSRDETESDDLNALSKLAEALGAAVGSGSWQELEATALLAGHNPATLDLHQRERDLKTHIASIARICERFVTRLGERAELLPVSRVRRPARRALERLGSHTEDWAGRTLAGPVPRRAMAITRESDADLYENRMVTELVHPILSTALAQRIHHLRRVQADLADLTRAKDEGTYLRRTRLYTFWGADAERAVTSSNQVGETLRTLEALAAWISSLRGSTLARLIRGRRTGQRALRRTNVIDNDQHYRAAGLIWAAFETDPQVHETPEDRRHRILRRHRSFDNYVFGLVVRALRGLGYQPVADHLPGDGLPAAVLGPWGQVTLDRDSTGVLTVHSHGVDTRFVPLLDLIGPDDGPETVAERWQSVREAATCPTVVVYLAAFDSVRRLPSTLAIPLTSAGLDMPNTHKSTTAVPVSPLETTSLERLARAVAIAVQASALTAYPVTITLPTGKIPRRLIDYIMDANITQQGLGQLFHRPAPDQLQLRRPLTSDEFKQLGQVVRQLTARTNSPGWERDLAREIANLSNAVTAADTAVRPLLACPACGTEASPMRVQREGDILLVTCQSCNARWGHERCGQCRGRIPFIEPEREIRNPDVTGPGWIERILGQDALASPCWVRTVPSRYVCPTCRTCSVTGTSDGSNCIRCTDQD</sequence>
<dbReference type="EMBL" id="FNET01000029">
    <property type="protein sequence ID" value="SDM91977.1"/>
    <property type="molecule type" value="Genomic_DNA"/>
</dbReference>
<evidence type="ECO:0000256" key="1">
    <source>
        <dbReference type="SAM" id="MobiDB-lite"/>
    </source>
</evidence>
<dbReference type="Proteomes" id="UP000199682">
    <property type="component" value="Unassembled WGS sequence"/>
</dbReference>
<gene>
    <name evidence="2" type="ORF">SAMN04488074_12946</name>
</gene>
<accession>A0A1G9X5L6</accession>